<keyword evidence="3 5" id="KW-0663">Pyridoxal phosphate</keyword>
<dbReference type="PANTHER" id="PTHR43727">
    <property type="entry name" value="DIAMINOPIMELATE DECARBOXYLASE"/>
    <property type="match status" value="1"/>
</dbReference>
<evidence type="ECO:0000256" key="2">
    <source>
        <dbReference type="ARBA" id="ARBA00022793"/>
    </source>
</evidence>
<accession>A0A7V4U2W5</accession>
<comment type="pathway">
    <text evidence="5 8">Amino-acid biosynthesis; L-lysine biosynthesis via DAP pathway; L-lysine from DL-2,6-diaminopimelate: step 1/1.</text>
</comment>
<feature type="binding site" evidence="5">
    <location>
        <position position="378"/>
    </location>
    <ligand>
        <name>pyridoxal 5'-phosphate</name>
        <dbReference type="ChEBI" id="CHEBI:597326"/>
    </ligand>
</feature>
<comment type="catalytic activity">
    <reaction evidence="5 8">
        <text>meso-2,6-diaminopimelate + H(+) = L-lysine + CO2</text>
        <dbReference type="Rhea" id="RHEA:15101"/>
        <dbReference type="ChEBI" id="CHEBI:15378"/>
        <dbReference type="ChEBI" id="CHEBI:16526"/>
        <dbReference type="ChEBI" id="CHEBI:32551"/>
        <dbReference type="ChEBI" id="CHEBI:57791"/>
        <dbReference type="EC" id="4.1.1.20"/>
    </reaction>
</comment>
<dbReference type="EC" id="4.1.1.20" evidence="5 6"/>
<feature type="domain" description="Orn/DAP/Arg decarboxylase 2 N-terminal" evidence="9">
    <location>
        <begin position="54"/>
        <end position="285"/>
    </location>
</feature>
<dbReference type="InterPro" id="IPR009006">
    <property type="entry name" value="Ala_racemase/Decarboxylase_C"/>
</dbReference>
<feature type="binding site" evidence="5">
    <location>
        <position position="378"/>
    </location>
    <ligand>
        <name>substrate</name>
    </ligand>
</feature>
<protein>
    <recommendedName>
        <fullName evidence="5 6">Diaminopimelate decarboxylase</fullName>
        <shortName evidence="5">DAP decarboxylase</shortName>
        <shortName evidence="5">DAPDC</shortName>
        <ecNumber evidence="5 6">4.1.1.20</ecNumber>
    </recommendedName>
</protein>
<comment type="caution">
    <text evidence="10">The sequence shown here is derived from an EMBL/GenBank/DDBJ whole genome shotgun (WGS) entry which is preliminary data.</text>
</comment>
<comment type="function">
    <text evidence="5">Specifically catalyzes the decarboxylation of meso-diaminopimelate (meso-DAP) to L-lysine.</text>
</comment>
<feature type="binding site" evidence="5">
    <location>
        <position position="323"/>
    </location>
    <ligand>
        <name>substrate</name>
    </ligand>
</feature>
<dbReference type="EMBL" id="DRQG01000143">
    <property type="protein sequence ID" value="HGY57086.1"/>
    <property type="molecule type" value="Genomic_DNA"/>
</dbReference>
<feature type="binding site" evidence="5">
    <location>
        <position position="240"/>
    </location>
    <ligand>
        <name>pyridoxal 5'-phosphate</name>
        <dbReference type="ChEBI" id="CHEBI:597326"/>
    </ligand>
</feature>
<dbReference type="GO" id="GO:0030170">
    <property type="term" value="F:pyridoxal phosphate binding"/>
    <property type="evidence" value="ECO:0007669"/>
    <property type="project" value="UniProtKB-UniRule"/>
</dbReference>
<evidence type="ECO:0000256" key="6">
    <source>
        <dbReference type="NCBIfam" id="TIGR01048"/>
    </source>
</evidence>
<dbReference type="FunFam" id="3.20.20.10:FF:000003">
    <property type="entry name" value="Diaminopimelate decarboxylase"/>
    <property type="match status" value="1"/>
</dbReference>
<keyword evidence="4 5" id="KW-0456">Lyase</keyword>
<gene>
    <name evidence="5 10" type="primary">lysA</name>
    <name evidence="10" type="ORF">ENK44_15360</name>
</gene>
<comment type="cofactor">
    <cofactor evidence="1 5 7 8">
        <name>pyridoxal 5'-phosphate</name>
        <dbReference type="ChEBI" id="CHEBI:597326"/>
    </cofactor>
</comment>
<dbReference type="PANTHER" id="PTHR43727:SF2">
    <property type="entry name" value="GROUP IV DECARBOXYLASE"/>
    <property type="match status" value="1"/>
</dbReference>
<feature type="modified residue" description="N6-(pyridoxal phosphate)lysine" evidence="5 7">
    <location>
        <position position="61"/>
    </location>
</feature>
<dbReference type="UniPathway" id="UPA00034">
    <property type="reaction ID" value="UER00027"/>
</dbReference>
<evidence type="ECO:0000256" key="8">
    <source>
        <dbReference type="RuleBase" id="RU003738"/>
    </source>
</evidence>
<dbReference type="Gene3D" id="2.40.37.10">
    <property type="entry name" value="Lyase, Ornithine Decarboxylase, Chain A, domain 1"/>
    <property type="match status" value="1"/>
</dbReference>
<dbReference type="GO" id="GO:0009089">
    <property type="term" value="P:lysine biosynthetic process via diaminopimelate"/>
    <property type="evidence" value="ECO:0007669"/>
    <property type="project" value="UniProtKB-UniRule"/>
</dbReference>
<evidence type="ECO:0000259" key="9">
    <source>
        <dbReference type="Pfam" id="PF02784"/>
    </source>
</evidence>
<evidence type="ECO:0000256" key="5">
    <source>
        <dbReference type="HAMAP-Rule" id="MF_02120"/>
    </source>
</evidence>
<feature type="binding site" evidence="5">
    <location>
        <position position="283"/>
    </location>
    <ligand>
        <name>substrate</name>
    </ligand>
</feature>
<dbReference type="InterPro" id="IPR029066">
    <property type="entry name" value="PLP-binding_barrel"/>
</dbReference>
<proteinExistence type="inferred from homology"/>
<dbReference type="NCBIfam" id="TIGR01048">
    <property type="entry name" value="lysA"/>
    <property type="match status" value="1"/>
</dbReference>
<name>A0A7V4U2W5_CALAY</name>
<feature type="binding site" evidence="5">
    <location>
        <position position="319"/>
    </location>
    <ligand>
        <name>substrate</name>
    </ligand>
</feature>
<evidence type="ECO:0000256" key="4">
    <source>
        <dbReference type="ARBA" id="ARBA00023239"/>
    </source>
</evidence>
<evidence type="ECO:0000256" key="3">
    <source>
        <dbReference type="ARBA" id="ARBA00022898"/>
    </source>
</evidence>
<dbReference type="GO" id="GO:0008836">
    <property type="term" value="F:diaminopimelate decarboxylase activity"/>
    <property type="evidence" value="ECO:0007669"/>
    <property type="project" value="UniProtKB-UniRule"/>
</dbReference>
<evidence type="ECO:0000313" key="10">
    <source>
        <dbReference type="EMBL" id="HGY57086.1"/>
    </source>
</evidence>
<feature type="binding site" evidence="5">
    <location>
        <position position="350"/>
    </location>
    <ligand>
        <name>substrate</name>
    </ligand>
</feature>
<dbReference type="CDD" id="cd06828">
    <property type="entry name" value="PLPDE_III_DapDC"/>
    <property type="match status" value="1"/>
</dbReference>
<comment type="subunit">
    <text evidence="5">Homodimer.</text>
</comment>
<dbReference type="HAMAP" id="MF_02120">
    <property type="entry name" value="LysA"/>
    <property type="match status" value="1"/>
</dbReference>
<feature type="binding site" evidence="5">
    <location>
        <begin position="280"/>
        <end position="283"/>
    </location>
    <ligand>
        <name>pyridoxal 5'-phosphate</name>
        <dbReference type="ChEBI" id="CHEBI:597326"/>
    </ligand>
</feature>
<sequence length="419" mass="46824">MSKNFQYKNQTLFCENVNLAEWAAEKKTPLYLYSAAELKDNLNTVNNIGRPYTFLPCYALKANYNPHLLEIIQKHNFGADVVSGGELIFALKAGFKAQQIVFAGVGKTEEELELAVKKGIASINVESESEINLLSHVAGRLKKRTAVAIRVNPDIDASTHEYISTGKKVNKFGVEPEKALQLYKKLKKDEWLTPEGIHVHIGSQITDKTPFERTAHVIENFVKQLEKEEISISNIDLGGGIGINYEDDFSDPHKPSTYIRHILPAYLQAFGQMDKRFTVELGRSVIGSAGILITRVIYRKESADKIFIIVDAAMNNLIRPSLYQAYHHIVPLIKKDAPTEVVDVVGPVCETGDFLAKDRQLPRLEEGDLIAVVGAGAYGQSLSSNYNLRPRIGEYLVEGDQLRTIAKEQSIEEIYNQYG</sequence>
<dbReference type="Pfam" id="PF02784">
    <property type="entry name" value="Orn_Arg_deC_N"/>
    <property type="match status" value="1"/>
</dbReference>
<comment type="similarity">
    <text evidence="5">Belongs to the Orn/Lys/Arg decarboxylase class-II family. LysA subfamily.</text>
</comment>
<keyword evidence="2 5" id="KW-0210">Decarboxylase</keyword>
<feature type="active site" description="Proton donor" evidence="7">
    <location>
        <position position="349"/>
    </location>
</feature>
<dbReference type="InterPro" id="IPR000183">
    <property type="entry name" value="Orn/DAP/Arg_de-COase"/>
</dbReference>
<dbReference type="InterPro" id="IPR022644">
    <property type="entry name" value="De-COase2_N"/>
</dbReference>
<organism evidence="10">
    <name type="scientific">Caldithrix abyssi</name>
    <dbReference type="NCBI Taxonomy" id="187145"/>
    <lineage>
        <taxon>Bacteria</taxon>
        <taxon>Pseudomonadati</taxon>
        <taxon>Calditrichota</taxon>
        <taxon>Calditrichia</taxon>
        <taxon>Calditrichales</taxon>
        <taxon>Calditrichaceae</taxon>
        <taxon>Caldithrix</taxon>
    </lineage>
</organism>
<dbReference type="SUPFAM" id="SSF51419">
    <property type="entry name" value="PLP-binding barrel"/>
    <property type="match status" value="1"/>
</dbReference>
<dbReference type="AlphaFoldDB" id="A0A7V4U2W5"/>
<dbReference type="Gene3D" id="3.20.20.10">
    <property type="entry name" value="Alanine racemase"/>
    <property type="match status" value="1"/>
</dbReference>
<dbReference type="SUPFAM" id="SSF50621">
    <property type="entry name" value="Alanine racemase C-terminal domain-like"/>
    <property type="match status" value="1"/>
</dbReference>
<keyword evidence="5 8" id="KW-0457">Lysine biosynthesis</keyword>
<keyword evidence="5" id="KW-0028">Amino-acid biosynthesis</keyword>
<reference evidence="10" key="1">
    <citation type="journal article" date="2020" name="mSystems">
        <title>Genome- and Community-Level Interaction Insights into Carbon Utilization and Element Cycling Functions of Hydrothermarchaeota in Hydrothermal Sediment.</title>
        <authorList>
            <person name="Zhou Z."/>
            <person name="Liu Y."/>
            <person name="Xu W."/>
            <person name="Pan J."/>
            <person name="Luo Z.H."/>
            <person name="Li M."/>
        </authorList>
    </citation>
    <scope>NUCLEOTIDE SEQUENCE [LARGE SCALE GENOMIC DNA]</scope>
    <source>
        <strain evidence="10">HyVt-577</strain>
    </source>
</reference>
<dbReference type="Proteomes" id="UP000885779">
    <property type="component" value="Unassembled WGS sequence"/>
</dbReference>
<evidence type="ECO:0000256" key="7">
    <source>
        <dbReference type="PIRSR" id="PIRSR600183-50"/>
    </source>
</evidence>
<dbReference type="PRINTS" id="PR01179">
    <property type="entry name" value="ODADCRBXLASE"/>
</dbReference>
<evidence type="ECO:0000256" key="1">
    <source>
        <dbReference type="ARBA" id="ARBA00001933"/>
    </source>
</evidence>
<dbReference type="InterPro" id="IPR002986">
    <property type="entry name" value="DAP_deCOOHase_LysA"/>
</dbReference>
<dbReference type="PRINTS" id="PR01181">
    <property type="entry name" value="DAPDCRBXLASE"/>
</dbReference>